<organism evidence="2 3">
    <name type="scientific">Thalictrum thalictroides</name>
    <name type="common">Rue-anemone</name>
    <name type="synonym">Anemone thalictroides</name>
    <dbReference type="NCBI Taxonomy" id="46969"/>
    <lineage>
        <taxon>Eukaryota</taxon>
        <taxon>Viridiplantae</taxon>
        <taxon>Streptophyta</taxon>
        <taxon>Embryophyta</taxon>
        <taxon>Tracheophyta</taxon>
        <taxon>Spermatophyta</taxon>
        <taxon>Magnoliopsida</taxon>
        <taxon>Ranunculales</taxon>
        <taxon>Ranunculaceae</taxon>
        <taxon>Thalictroideae</taxon>
        <taxon>Thalictrum</taxon>
    </lineage>
</organism>
<evidence type="ECO:0000313" key="2">
    <source>
        <dbReference type="EMBL" id="KAF5206003.1"/>
    </source>
</evidence>
<comment type="caution">
    <text evidence="2">The sequence shown here is derived from an EMBL/GenBank/DDBJ whole genome shotgun (WGS) entry which is preliminary data.</text>
</comment>
<gene>
    <name evidence="2" type="ORF">FRX31_004415</name>
</gene>
<dbReference type="Pfam" id="PF03216">
    <property type="entry name" value="Rhabdo_ncap_2"/>
    <property type="match status" value="2"/>
</dbReference>
<comment type="subcellular location">
    <subcellularLocation>
        <location evidence="1">Virion</location>
    </subcellularLocation>
</comment>
<reference evidence="2 3" key="1">
    <citation type="submission" date="2020-06" db="EMBL/GenBank/DDBJ databases">
        <title>Transcriptomic and genomic resources for Thalictrum thalictroides and T. hernandezii: Facilitating candidate gene discovery in an emerging model plant lineage.</title>
        <authorList>
            <person name="Arias T."/>
            <person name="Riano-Pachon D.M."/>
            <person name="Di Stilio V.S."/>
        </authorList>
    </citation>
    <scope>NUCLEOTIDE SEQUENCE [LARGE SCALE GENOMIC DNA]</scope>
    <source>
        <strain evidence="3">cv. WT478/WT964</strain>
        <tissue evidence="2">Leaves</tissue>
    </source>
</reference>
<dbReference type="Proteomes" id="UP000554482">
    <property type="component" value="Unassembled WGS sequence"/>
</dbReference>
<sequence>MDPRQEIRDRFQDLEHITFGECSRVDWDDTMLCGKKAVRFYTMTNTDIVELGSRVLTDIMQSVTDETVGAVVLIAWNLRNPADLTQSIFPNYSPCASLEDVEYYSLSREVPIYNPRVRGTLTFPMSIPAAAASICYVCASLLRLFTKPVNNYLNAIPYIISTFSDFYQFAFPLAWYNPPKDSLEAMSFKFRSNPIFKYGMAGMLYLHNEIPIAQGLRTTLYEQHLSCTGMHAYTLFVGIQKAFGVTVEDIENRKRMTWKYARIFDSAFFKSIQTKNCSNLVYFLAYLSVLTGIQDESVLQISHLANVSEPNKQHLHHDAQVIYNSLLAGKAGRVSTLEEKQQSDCHTQNPFAQG</sequence>
<evidence type="ECO:0000256" key="1">
    <source>
        <dbReference type="ARBA" id="ARBA00004328"/>
    </source>
</evidence>
<dbReference type="AlphaFoldDB" id="A0A7J6X981"/>
<protein>
    <submittedName>
        <fullName evidence="2">Uncharacterized protein</fullName>
    </submittedName>
</protein>
<dbReference type="InterPro" id="IPR004902">
    <property type="entry name" value="Rhabdo_ncap_2"/>
</dbReference>
<evidence type="ECO:0000313" key="3">
    <source>
        <dbReference type="Proteomes" id="UP000554482"/>
    </source>
</evidence>
<dbReference type="OrthoDB" id="1710629at2759"/>
<name>A0A7J6X981_THATH</name>
<dbReference type="EMBL" id="JABWDY010003368">
    <property type="protein sequence ID" value="KAF5206003.1"/>
    <property type="molecule type" value="Genomic_DNA"/>
</dbReference>
<proteinExistence type="predicted"/>
<accession>A0A7J6X981</accession>
<keyword evidence="3" id="KW-1185">Reference proteome</keyword>